<dbReference type="OrthoDB" id="1955013at2"/>
<evidence type="ECO:0000313" key="3">
    <source>
        <dbReference type="Proteomes" id="UP000256520"/>
    </source>
</evidence>
<evidence type="ECO:0000256" key="1">
    <source>
        <dbReference type="SAM" id="Phobius"/>
    </source>
</evidence>
<keyword evidence="1" id="KW-1133">Transmembrane helix</keyword>
<accession>A0A3D8PSP8</accession>
<proteinExistence type="predicted"/>
<evidence type="ECO:0008006" key="4">
    <source>
        <dbReference type="Google" id="ProtNLM"/>
    </source>
</evidence>
<reference evidence="3" key="1">
    <citation type="submission" date="2017-11" db="EMBL/GenBank/DDBJ databases">
        <authorList>
            <person name="Zhu W."/>
        </authorList>
    </citation>
    <scope>NUCLEOTIDE SEQUENCE [LARGE SCALE GENOMIC DNA]</scope>
    <source>
        <strain evidence="3">CAU 1051</strain>
    </source>
</reference>
<keyword evidence="1" id="KW-0812">Transmembrane</keyword>
<organism evidence="2 3">
    <name type="scientific">Oceanobacillus chungangensis</name>
    <dbReference type="NCBI Taxonomy" id="1229152"/>
    <lineage>
        <taxon>Bacteria</taxon>
        <taxon>Bacillati</taxon>
        <taxon>Bacillota</taxon>
        <taxon>Bacilli</taxon>
        <taxon>Bacillales</taxon>
        <taxon>Bacillaceae</taxon>
        <taxon>Oceanobacillus</taxon>
    </lineage>
</organism>
<feature type="transmembrane region" description="Helical" evidence="1">
    <location>
        <begin position="89"/>
        <end position="108"/>
    </location>
</feature>
<sequence>MNHIQYKEWLSYTEDTLDEGTREHYENHLYVCDACMSLYLEAIEAMEQKIPVMSTNATFTDEVMQKINSEQKQETKVKTAKLSFFQKTIVHYVVAATVTLFLMSQGVFSQLMTAVTDFEASNKNETSILTNMLDKSASIIDKFEMKTEKGEQ</sequence>
<dbReference type="Proteomes" id="UP000256520">
    <property type="component" value="Unassembled WGS sequence"/>
</dbReference>
<gene>
    <name evidence="2" type="ORF">CWR45_09210</name>
</gene>
<dbReference type="RefSeq" id="WP_115749580.1">
    <property type="nucleotide sequence ID" value="NZ_PIOD01000008.1"/>
</dbReference>
<name>A0A3D8PSP8_9BACI</name>
<evidence type="ECO:0000313" key="2">
    <source>
        <dbReference type="EMBL" id="RDW18984.1"/>
    </source>
</evidence>
<dbReference type="AlphaFoldDB" id="A0A3D8PSP8"/>
<comment type="caution">
    <text evidence="2">The sequence shown here is derived from an EMBL/GenBank/DDBJ whole genome shotgun (WGS) entry which is preliminary data.</text>
</comment>
<keyword evidence="3" id="KW-1185">Reference proteome</keyword>
<keyword evidence="1" id="KW-0472">Membrane</keyword>
<protein>
    <recommendedName>
        <fullName evidence="4">Zinc-finger domain-containing protein</fullName>
    </recommendedName>
</protein>
<dbReference type="EMBL" id="PIOD01000008">
    <property type="protein sequence ID" value="RDW18984.1"/>
    <property type="molecule type" value="Genomic_DNA"/>
</dbReference>